<protein>
    <submittedName>
        <fullName evidence="3">AAA family ATPase</fullName>
    </submittedName>
</protein>
<sequence>MKIKRLDLLAFGPFTKKSLDLSDGKPGLHVVHGPNEAGKSSTLRALKAWLFGIDARSTDNFVHDHKQLRVGGVLETSDGKEIACVRRKGNKGTLLSADTEQPIGDDTLSRLLPGLDEKLFSQLHGIDHAGLVQGGQAILEQSGDLGKSLFGAALGTQGKTDLLGELASEADKLFKSRGQNQIINDAAVKLKEARREEKHESVSVREWKELQKSLKEAEEIVANIDEEIAEARRSKSKLERFRRVTGPLAERRDLLDRQAALGDVVLLPEDFASRRQASLDKRSLARERLQKASSKLDRVRQEAEGLEVPQGLLENQEAIEDLQLQLGAFQKSVKDKPVQDAKRREHRNAAQAMLTSIRPDLDLESVETMKPLLNKKKLIVGLAQEWSLLKQKASQIVAKQRELADEKTSLLQQLEAVPGAGKDVASLKAAVLAARKSGDLAQMLRKARDAADQQEDACSVELSRLGRFDGTLEALARRAMPEKAVLDSFEKKFDQLDEQTRETTRRKVEAEQELDHHQESLKILLRSSEVPSLEDLLAARGHREQGWRLIRGTYVDGVVDPGDAAVKYAGSKNLPDAYEQAVLAADDVGDRLRHDAQRVHERASLETQIQTRTEVLSGLNGKLSELVTARAQLENAWQAVWSGIADKVGTPKEMKEWLQRVEQLLQKAEQLDRARAEVRSLEAILTSHIEALSAELEKLGQQQESKADELESLLARCEQFVSQQETAIRRKGELKASLQKLEVQLKGATDTLRLADDDLQSWGATWAEAVEGLGLGTKPHPELALATIEKLEELFRELKDADTAHKRIYGMDKDEERFTAAVAQLVQRICLEVGKQTPAELTQSLVKRLGKAQADAASLQKLRAQISELEEEVAEAHQDILLAEQNLAALRIEAGVSSDEELAPVEEHSCQKRQLISRLETLQQQLHQSGEGHSIDELEKEAQELDVDQVGDDLSQLDARLSDLASRRDAKRDQRQALLVQIQALDGSSKAAEAAERAEQLLAGIVPNAEQYLRLTIARLILEEQMERHRQNNQTPVLRRAGELFAKLTLGSFSRLRDEVDDNGKPVLLGVRADKAEVSVDGMSDGTRDQLFLALRLATMELQRDHQDPVPFVVDDIMVGFDDKRSKACLEVLADFAQKTQVLVFTHHSMVAQAARALGTEKGVFVHELVE</sequence>
<organism evidence="3 4">
    <name type="scientific">Desulfobulbus oligotrophicus</name>
    <dbReference type="NCBI Taxonomy" id="1909699"/>
    <lineage>
        <taxon>Bacteria</taxon>
        <taxon>Pseudomonadati</taxon>
        <taxon>Thermodesulfobacteriota</taxon>
        <taxon>Desulfobulbia</taxon>
        <taxon>Desulfobulbales</taxon>
        <taxon>Desulfobulbaceae</taxon>
        <taxon>Desulfobulbus</taxon>
    </lineage>
</organism>
<dbReference type="Pfam" id="PF13514">
    <property type="entry name" value="AAA_27"/>
    <property type="match status" value="1"/>
</dbReference>
<dbReference type="PANTHER" id="PTHR41259:SF1">
    <property type="entry name" value="DOUBLE-STRAND BREAK REPAIR RAD50 ATPASE, PUTATIVE-RELATED"/>
    <property type="match status" value="1"/>
</dbReference>
<accession>A0A7T6APK1</accession>
<name>A0A7T6APK1_9BACT</name>
<keyword evidence="1" id="KW-0175">Coiled coil</keyword>
<reference evidence="3 4" key="1">
    <citation type="submission" date="2020-05" db="EMBL/GenBank/DDBJ databases">
        <title>Complete genome of Desulfobulbus oligotrophicus.</title>
        <authorList>
            <person name="Podar M."/>
        </authorList>
    </citation>
    <scope>NUCLEOTIDE SEQUENCE [LARGE SCALE GENOMIC DNA]</scope>
    <source>
        <strain evidence="3 4">Prop6</strain>
    </source>
</reference>
<gene>
    <name evidence="3" type="ORF">HP555_01555</name>
</gene>
<dbReference type="SUPFAM" id="SSF52540">
    <property type="entry name" value="P-loop containing nucleoside triphosphate hydrolases"/>
    <property type="match status" value="1"/>
</dbReference>
<feature type="domain" description="YhaN AAA" evidence="2">
    <location>
        <begin position="1"/>
        <end position="207"/>
    </location>
</feature>
<dbReference type="PANTHER" id="PTHR41259">
    <property type="entry name" value="DOUBLE-STRAND BREAK REPAIR RAD50 ATPASE, PUTATIVE-RELATED"/>
    <property type="match status" value="1"/>
</dbReference>
<evidence type="ECO:0000259" key="2">
    <source>
        <dbReference type="Pfam" id="PF13514"/>
    </source>
</evidence>
<dbReference type="KEGG" id="dog:HP555_01555"/>
<dbReference type="RefSeq" id="WP_199263469.1">
    <property type="nucleotide sequence ID" value="NZ_CP054140.1"/>
</dbReference>
<proteinExistence type="predicted"/>
<feature type="coiled-coil region" evidence="1">
    <location>
        <begin position="486"/>
        <end position="527"/>
    </location>
</feature>
<dbReference type="Proteomes" id="UP000596092">
    <property type="component" value="Chromosome"/>
</dbReference>
<dbReference type="InterPro" id="IPR027417">
    <property type="entry name" value="P-loop_NTPase"/>
</dbReference>
<dbReference type="Gene3D" id="3.40.50.300">
    <property type="entry name" value="P-loop containing nucleotide triphosphate hydrolases"/>
    <property type="match status" value="2"/>
</dbReference>
<evidence type="ECO:0000256" key="1">
    <source>
        <dbReference type="SAM" id="Coils"/>
    </source>
</evidence>
<evidence type="ECO:0000313" key="3">
    <source>
        <dbReference type="EMBL" id="QQG64638.1"/>
    </source>
</evidence>
<feature type="coiled-coil region" evidence="1">
    <location>
        <begin position="207"/>
        <end position="234"/>
    </location>
</feature>
<dbReference type="InterPro" id="IPR038734">
    <property type="entry name" value="YhaN_AAA"/>
</dbReference>
<feature type="coiled-coil region" evidence="1">
    <location>
        <begin position="852"/>
        <end position="925"/>
    </location>
</feature>
<dbReference type="EMBL" id="CP054140">
    <property type="protein sequence ID" value="QQG64638.1"/>
    <property type="molecule type" value="Genomic_DNA"/>
</dbReference>
<feature type="coiled-coil region" evidence="1">
    <location>
        <begin position="654"/>
        <end position="758"/>
    </location>
</feature>
<dbReference type="AlphaFoldDB" id="A0A7T6APK1"/>
<evidence type="ECO:0000313" key="4">
    <source>
        <dbReference type="Proteomes" id="UP000596092"/>
    </source>
</evidence>
<keyword evidence="4" id="KW-1185">Reference proteome</keyword>